<keyword evidence="1" id="KW-0732">Signal</keyword>
<sequence length="250" mass="27023">MSSLTKTILATTLGLALTANVFAQEQVHDVDPSDLTKASTSAYVGVNNKGDVKLSGSLAYTLDNGQMAMGTIEGTMNKEGDYNDSRIQYFHVFNIDNAVTPRVAASLDIIDNQQFTTAAVGGIVMFTTPAESLNIFVRGGVLAGSYDEDFANAMGESDTDIVGGMAAAYFSWKTGDDGTYIMFSPEYTYLGGSIEDNTLKTSITFGTPLSQDKSKWGQFKLENTVSTMKSSSEKIDINDTAAWFFFKAYF</sequence>
<feature type="signal peptide" evidence="1">
    <location>
        <begin position="1"/>
        <end position="23"/>
    </location>
</feature>
<feature type="chain" id="PRO_5045205159" description="Histidine kinase" evidence="1">
    <location>
        <begin position="24"/>
        <end position="250"/>
    </location>
</feature>
<dbReference type="Proteomes" id="UP000773469">
    <property type="component" value="Unassembled WGS sequence"/>
</dbReference>
<name>A0ABQ4P9B5_SHECO</name>
<keyword evidence="3" id="KW-1185">Reference proteome</keyword>
<evidence type="ECO:0000256" key="1">
    <source>
        <dbReference type="SAM" id="SignalP"/>
    </source>
</evidence>
<dbReference type="EMBL" id="BPEU01000025">
    <property type="protein sequence ID" value="GIU44100.1"/>
    <property type="molecule type" value="Genomic_DNA"/>
</dbReference>
<proteinExistence type="predicted"/>
<evidence type="ECO:0008006" key="4">
    <source>
        <dbReference type="Google" id="ProtNLM"/>
    </source>
</evidence>
<organism evidence="2 3">
    <name type="scientific">Shewanella colwelliana</name>
    <name type="common">Alteromonas colwelliana</name>
    <dbReference type="NCBI Taxonomy" id="23"/>
    <lineage>
        <taxon>Bacteria</taxon>
        <taxon>Pseudomonadati</taxon>
        <taxon>Pseudomonadota</taxon>
        <taxon>Gammaproteobacteria</taxon>
        <taxon>Alteromonadales</taxon>
        <taxon>Shewanellaceae</taxon>
        <taxon>Shewanella</taxon>
    </lineage>
</organism>
<evidence type="ECO:0000313" key="3">
    <source>
        <dbReference type="Proteomes" id="UP000773469"/>
    </source>
</evidence>
<accession>A0ABQ4P9B5</accession>
<reference evidence="2 3" key="1">
    <citation type="submission" date="2021-05" db="EMBL/GenBank/DDBJ databases">
        <title>Molecular characterization for Shewanella algae harboring chromosomal blaOXA-55-like strains isolated from clinical and environment sample.</title>
        <authorList>
            <person name="Ohama Y."/>
            <person name="Aoki K."/>
            <person name="Harada S."/>
            <person name="Moriya K."/>
            <person name="Ishii Y."/>
            <person name="Tateda K."/>
        </authorList>
    </citation>
    <scope>NUCLEOTIDE SEQUENCE [LARGE SCALE GENOMIC DNA]</scope>
    <source>
        <strain evidence="2 3">MBTL60-118</strain>
    </source>
</reference>
<evidence type="ECO:0000313" key="2">
    <source>
        <dbReference type="EMBL" id="GIU44100.1"/>
    </source>
</evidence>
<dbReference type="RefSeq" id="WP_220757342.1">
    <property type="nucleotide sequence ID" value="NZ_BPEU01000025.1"/>
</dbReference>
<comment type="caution">
    <text evidence="2">The sequence shown here is derived from an EMBL/GenBank/DDBJ whole genome shotgun (WGS) entry which is preliminary data.</text>
</comment>
<protein>
    <recommendedName>
        <fullName evidence="4">Histidine kinase</fullName>
    </recommendedName>
</protein>
<gene>
    <name evidence="2" type="ORF">TUM3794_31300</name>
</gene>